<dbReference type="STRING" id="910347.SAMN05421773_11929"/>
<evidence type="ECO:0000256" key="1">
    <source>
        <dbReference type="SAM" id="MobiDB-lite"/>
    </source>
</evidence>
<sequence length="59" mass="6526">MIIPQPRDPNEHRPEPAQGCVACAYLARLRERAHAAGDGSGVSDANVRMRRHQAQEHPT</sequence>
<feature type="region of interest" description="Disordered" evidence="1">
    <location>
        <begin position="34"/>
        <end position="59"/>
    </location>
</feature>
<name>A0A1I1TBM2_9ACTN</name>
<dbReference type="OrthoDB" id="4251049at2"/>
<dbReference type="Proteomes" id="UP000199207">
    <property type="component" value="Unassembled WGS sequence"/>
</dbReference>
<keyword evidence="3" id="KW-1185">Reference proteome</keyword>
<reference evidence="2 3" key="1">
    <citation type="submission" date="2016-10" db="EMBL/GenBank/DDBJ databases">
        <authorList>
            <person name="de Groot N.N."/>
        </authorList>
    </citation>
    <scope>NUCLEOTIDE SEQUENCE [LARGE SCALE GENOMIC DNA]</scope>
    <source>
        <strain evidence="2 3">CGMCC 4.5739</strain>
    </source>
</reference>
<protein>
    <submittedName>
        <fullName evidence="2">Uncharacterized protein</fullName>
    </submittedName>
</protein>
<organism evidence="2 3">
    <name type="scientific">Streptomyces aidingensis</name>
    <dbReference type="NCBI Taxonomy" id="910347"/>
    <lineage>
        <taxon>Bacteria</taxon>
        <taxon>Bacillati</taxon>
        <taxon>Actinomycetota</taxon>
        <taxon>Actinomycetes</taxon>
        <taxon>Kitasatosporales</taxon>
        <taxon>Streptomycetaceae</taxon>
        <taxon>Streptomyces</taxon>
    </lineage>
</organism>
<evidence type="ECO:0000313" key="3">
    <source>
        <dbReference type="Proteomes" id="UP000199207"/>
    </source>
</evidence>
<accession>A0A1I1TBM2</accession>
<gene>
    <name evidence="2" type="ORF">SAMN05421773_11929</name>
</gene>
<dbReference type="AlphaFoldDB" id="A0A1I1TBM2"/>
<proteinExistence type="predicted"/>
<dbReference type="EMBL" id="FOLM01000019">
    <property type="protein sequence ID" value="SFD55965.1"/>
    <property type="molecule type" value="Genomic_DNA"/>
</dbReference>
<evidence type="ECO:0000313" key="2">
    <source>
        <dbReference type="EMBL" id="SFD55965.1"/>
    </source>
</evidence>